<sequence length="417" mass="44984">MPSTVNRESKTLVFISLICTYVVFAILLNSVGTVILQSIESFGISKTQASTLEGFKDLPIAIVSFLLASWLPRFGFKRAIIIGLTIVTISSALMPIVGGFAMTKLLFLSVGVSFALVKVSVYSTIGLIADTAKQHASKMNLLEGCFMVGVLSGYWIFSFFINPENPASTEWLNVYWLVVILCGIALFSAFAADFPEPEIAPAESSFDSFKAMLSLVWLPFVVMFVCCAFFYVLIEQGLGTWLPTFNKDVLGLSNNISVQITSIFAASLAVGRLSAGVILSKVDWFVFLVVCVVAMALLLLLTIPLTQQAAPTQPISSWSAIPFAAWILPLIGLFMAPIYPAINSVVLSALPKAQHASMTGLIVIFSALGGTFGSLVTGTVFDKFDGQTAFYTMLVPMAILLISLVLYRRAIPALARG</sequence>
<evidence type="ECO:0000259" key="7">
    <source>
        <dbReference type="PROSITE" id="PS50850"/>
    </source>
</evidence>
<name>A0AA48HUM5_9ALTE</name>
<protein>
    <submittedName>
        <fullName evidence="8">MFS transporter</fullName>
    </submittedName>
</protein>
<dbReference type="SUPFAM" id="SSF103473">
    <property type="entry name" value="MFS general substrate transporter"/>
    <property type="match status" value="1"/>
</dbReference>
<dbReference type="PANTHER" id="PTHR43702">
    <property type="entry name" value="L-FUCOSE-PROTON SYMPORTER"/>
    <property type="match status" value="1"/>
</dbReference>
<feature type="transmembrane region" description="Helical" evidence="6">
    <location>
        <begin position="254"/>
        <end position="273"/>
    </location>
</feature>
<evidence type="ECO:0000256" key="2">
    <source>
        <dbReference type="ARBA" id="ARBA00022475"/>
    </source>
</evidence>
<feature type="transmembrane region" description="Helical" evidence="6">
    <location>
        <begin position="358"/>
        <end position="376"/>
    </location>
</feature>
<feature type="transmembrane region" description="Helical" evidence="6">
    <location>
        <begin position="79"/>
        <end position="100"/>
    </location>
</feature>
<keyword evidence="9" id="KW-1185">Reference proteome</keyword>
<evidence type="ECO:0000313" key="8">
    <source>
        <dbReference type="EMBL" id="BDX08279.1"/>
    </source>
</evidence>
<dbReference type="Pfam" id="PF07690">
    <property type="entry name" value="MFS_1"/>
    <property type="match status" value="1"/>
</dbReference>
<feature type="transmembrane region" description="Helical" evidence="6">
    <location>
        <begin position="173"/>
        <end position="194"/>
    </location>
</feature>
<evidence type="ECO:0000256" key="4">
    <source>
        <dbReference type="ARBA" id="ARBA00022989"/>
    </source>
</evidence>
<feature type="transmembrane region" description="Helical" evidence="6">
    <location>
        <begin position="388"/>
        <end position="407"/>
    </location>
</feature>
<evidence type="ECO:0000256" key="6">
    <source>
        <dbReference type="SAM" id="Phobius"/>
    </source>
</evidence>
<comment type="subcellular location">
    <subcellularLocation>
        <location evidence="1">Cell inner membrane</location>
        <topology evidence="1">Multi-pass membrane protein</topology>
    </subcellularLocation>
</comment>
<keyword evidence="2" id="KW-1003">Cell membrane</keyword>
<dbReference type="InterPro" id="IPR036259">
    <property type="entry name" value="MFS_trans_sf"/>
</dbReference>
<feature type="transmembrane region" description="Helical" evidence="6">
    <location>
        <begin position="106"/>
        <end position="129"/>
    </location>
</feature>
<proteinExistence type="predicted"/>
<feature type="transmembrane region" description="Helical" evidence="6">
    <location>
        <begin position="285"/>
        <end position="303"/>
    </location>
</feature>
<reference evidence="8" key="1">
    <citation type="submission" date="2023-01" db="EMBL/GenBank/DDBJ databases">
        <title>Complete genome sequence of Planctobacterium marinum strain Dej080120_11.</title>
        <authorList>
            <person name="Ueki S."/>
            <person name="Maruyama F."/>
        </authorList>
    </citation>
    <scope>NUCLEOTIDE SEQUENCE</scope>
    <source>
        <strain evidence="8">Dej080120_11</strain>
    </source>
</reference>
<dbReference type="InterPro" id="IPR020846">
    <property type="entry name" value="MFS_dom"/>
</dbReference>
<keyword evidence="3 6" id="KW-0812">Transmembrane</keyword>
<dbReference type="InterPro" id="IPR050375">
    <property type="entry name" value="MFS_TsgA-like"/>
</dbReference>
<dbReference type="RefSeq" id="WP_338294351.1">
    <property type="nucleotide sequence ID" value="NZ_AP027272.1"/>
</dbReference>
<feature type="transmembrane region" description="Helical" evidence="6">
    <location>
        <begin position="323"/>
        <end position="346"/>
    </location>
</feature>
<dbReference type="Proteomes" id="UP001333710">
    <property type="component" value="Chromosome"/>
</dbReference>
<dbReference type="PROSITE" id="PS50850">
    <property type="entry name" value="MFS"/>
    <property type="match status" value="1"/>
</dbReference>
<evidence type="ECO:0000256" key="3">
    <source>
        <dbReference type="ARBA" id="ARBA00022692"/>
    </source>
</evidence>
<dbReference type="InterPro" id="IPR011701">
    <property type="entry name" value="MFS"/>
</dbReference>
<dbReference type="EMBL" id="AP027272">
    <property type="protein sequence ID" value="BDX08279.1"/>
    <property type="molecule type" value="Genomic_DNA"/>
</dbReference>
<keyword evidence="5 6" id="KW-0472">Membrane</keyword>
<dbReference type="PANTHER" id="PTHR43702:SF11">
    <property type="entry name" value="L-FUCOSE-PROTON SYMPORTER"/>
    <property type="match status" value="1"/>
</dbReference>
<evidence type="ECO:0000313" key="9">
    <source>
        <dbReference type="Proteomes" id="UP001333710"/>
    </source>
</evidence>
<feature type="transmembrane region" description="Helical" evidence="6">
    <location>
        <begin position="141"/>
        <end position="161"/>
    </location>
</feature>
<dbReference type="Gene3D" id="1.20.1250.20">
    <property type="entry name" value="MFS general substrate transporter like domains"/>
    <property type="match status" value="2"/>
</dbReference>
<evidence type="ECO:0000256" key="1">
    <source>
        <dbReference type="ARBA" id="ARBA00004429"/>
    </source>
</evidence>
<dbReference type="AlphaFoldDB" id="A0AA48HUM5"/>
<feature type="transmembrane region" description="Helical" evidence="6">
    <location>
        <begin position="12"/>
        <end position="35"/>
    </location>
</feature>
<dbReference type="GO" id="GO:0005886">
    <property type="term" value="C:plasma membrane"/>
    <property type="evidence" value="ECO:0007669"/>
    <property type="project" value="UniProtKB-SubCell"/>
</dbReference>
<keyword evidence="4 6" id="KW-1133">Transmembrane helix</keyword>
<organism evidence="8 9">
    <name type="scientific">Planctobacterium marinum</name>
    <dbReference type="NCBI Taxonomy" id="1631968"/>
    <lineage>
        <taxon>Bacteria</taxon>
        <taxon>Pseudomonadati</taxon>
        <taxon>Pseudomonadota</taxon>
        <taxon>Gammaproteobacteria</taxon>
        <taxon>Alteromonadales</taxon>
        <taxon>Alteromonadaceae</taxon>
        <taxon>Planctobacterium</taxon>
    </lineage>
</organism>
<evidence type="ECO:0000256" key="5">
    <source>
        <dbReference type="ARBA" id="ARBA00023136"/>
    </source>
</evidence>
<gene>
    <name evidence="8" type="ORF">MACH26_38000</name>
</gene>
<dbReference type="KEGG" id="pmaw:MACH26_38000"/>
<feature type="domain" description="Major facilitator superfamily (MFS) profile" evidence="7">
    <location>
        <begin position="13"/>
        <end position="415"/>
    </location>
</feature>
<dbReference type="GO" id="GO:0022857">
    <property type="term" value="F:transmembrane transporter activity"/>
    <property type="evidence" value="ECO:0007669"/>
    <property type="project" value="InterPro"/>
</dbReference>
<feature type="transmembrane region" description="Helical" evidence="6">
    <location>
        <begin position="215"/>
        <end position="234"/>
    </location>
</feature>
<feature type="transmembrane region" description="Helical" evidence="6">
    <location>
        <begin position="55"/>
        <end position="72"/>
    </location>
</feature>
<accession>A0AA48HUM5</accession>